<dbReference type="PANTHER" id="PTHR43328:SF1">
    <property type="entry name" value="N-ACETYLTRANSFERASE DOMAIN-CONTAINING PROTEIN"/>
    <property type="match status" value="1"/>
</dbReference>
<evidence type="ECO:0000259" key="1">
    <source>
        <dbReference type="PROSITE" id="PS51186"/>
    </source>
</evidence>
<keyword evidence="2" id="KW-0808">Transferase</keyword>
<dbReference type="SUPFAM" id="SSF55729">
    <property type="entry name" value="Acyl-CoA N-acyltransferases (Nat)"/>
    <property type="match status" value="1"/>
</dbReference>
<dbReference type="PANTHER" id="PTHR43328">
    <property type="entry name" value="ACETYLTRANSFERASE-RELATED"/>
    <property type="match status" value="1"/>
</dbReference>
<dbReference type="Proteomes" id="UP000256542">
    <property type="component" value="Unassembled WGS sequence"/>
</dbReference>
<accession>A0A3E0DRB2</accession>
<keyword evidence="3" id="KW-1185">Reference proteome</keyword>
<dbReference type="Pfam" id="PF13302">
    <property type="entry name" value="Acetyltransf_3"/>
    <property type="match status" value="1"/>
</dbReference>
<protein>
    <submittedName>
        <fullName evidence="2">Ribosomal-protein-alanine N-acetyltransferase</fullName>
    </submittedName>
</protein>
<dbReference type="GO" id="GO:0016747">
    <property type="term" value="F:acyltransferase activity, transferring groups other than amino-acyl groups"/>
    <property type="evidence" value="ECO:0007669"/>
    <property type="project" value="InterPro"/>
</dbReference>
<dbReference type="PROSITE" id="PS51186">
    <property type="entry name" value="GNAT"/>
    <property type="match status" value="1"/>
</dbReference>
<evidence type="ECO:0000313" key="3">
    <source>
        <dbReference type="Proteomes" id="UP000256542"/>
    </source>
</evidence>
<feature type="domain" description="N-acetyltransferase" evidence="1">
    <location>
        <begin position="13"/>
        <end position="170"/>
    </location>
</feature>
<dbReference type="Gene3D" id="3.40.630.30">
    <property type="match status" value="1"/>
</dbReference>
<reference evidence="2 3" key="1">
    <citation type="submission" date="2018-08" db="EMBL/GenBank/DDBJ databases">
        <title>Genomic Encyclopedia of Type Strains, Phase III (KMG-III): the genomes of soil and plant-associated and newly described type strains.</title>
        <authorList>
            <person name="Whitman W."/>
        </authorList>
    </citation>
    <scope>NUCLEOTIDE SEQUENCE [LARGE SCALE GENOMIC DNA]</scope>
    <source>
        <strain evidence="2 3">CECT 7375</strain>
    </source>
</reference>
<organism evidence="2 3">
    <name type="scientific">Marinomonas pollencensis</name>
    <dbReference type="NCBI Taxonomy" id="491954"/>
    <lineage>
        <taxon>Bacteria</taxon>
        <taxon>Pseudomonadati</taxon>
        <taxon>Pseudomonadota</taxon>
        <taxon>Gammaproteobacteria</taxon>
        <taxon>Oceanospirillales</taxon>
        <taxon>Oceanospirillaceae</taxon>
        <taxon>Marinomonas</taxon>
    </lineage>
</organism>
<name>A0A3E0DRB2_9GAMM</name>
<dbReference type="AlphaFoldDB" id="A0A3E0DRB2"/>
<comment type="caution">
    <text evidence="2">The sequence shown here is derived from an EMBL/GenBank/DDBJ whole genome shotgun (WGS) entry which is preliminary data.</text>
</comment>
<dbReference type="InterPro" id="IPR000182">
    <property type="entry name" value="GNAT_dom"/>
</dbReference>
<sequence>MRAIMKSDIGNCLIMQRATLAHINDILQFEAQNQQWFAEFLPRKTLLKQDKNYFQKQLSDTHQSLQYLVYYRSEKIIGRFCVQRLNDAEKSVEISYRIEKKYTQKGVGRYVLRRLLAIISCYGVNSVYAYVGEGNKASIRLLVSCGFAHIDTDAHSINLSTGIQDRLSFKWVNPVLLD</sequence>
<proteinExistence type="predicted"/>
<gene>
    <name evidence="2" type="ORF">DFP81_102210</name>
</gene>
<evidence type="ECO:0000313" key="2">
    <source>
        <dbReference type="EMBL" id="REG85677.1"/>
    </source>
</evidence>
<dbReference type="InterPro" id="IPR016181">
    <property type="entry name" value="Acyl_CoA_acyltransferase"/>
</dbReference>
<dbReference type="EMBL" id="QUNG01000002">
    <property type="protein sequence ID" value="REG85677.1"/>
    <property type="molecule type" value="Genomic_DNA"/>
</dbReference>
<dbReference type="OrthoDB" id="7852312at2"/>